<dbReference type="InterPro" id="IPR021634">
    <property type="entry name" value="DUF3240"/>
</dbReference>
<geneLocation type="plasmid" evidence="1 2">
    <name>pC15-1</name>
</geneLocation>
<dbReference type="InterPro" id="IPR015867">
    <property type="entry name" value="N-reg_PII/ATP_PRibTrfase_C"/>
</dbReference>
<dbReference type="RefSeq" id="WP_004974301.1">
    <property type="nucleotide sequence ID" value="NZ_CP048655.1"/>
</dbReference>
<dbReference type="SUPFAM" id="SSF54913">
    <property type="entry name" value="GlnB-like"/>
    <property type="match status" value="1"/>
</dbReference>
<organism evidence="1 2">
    <name type="scientific">Acinetobacter indicus</name>
    <dbReference type="NCBI Taxonomy" id="756892"/>
    <lineage>
        <taxon>Bacteria</taxon>
        <taxon>Pseudomonadati</taxon>
        <taxon>Pseudomonadota</taxon>
        <taxon>Gammaproteobacteria</taxon>
        <taxon>Moraxellales</taxon>
        <taxon>Moraxellaceae</taxon>
        <taxon>Acinetobacter</taxon>
    </lineage>
</organism>
<gene>
    <name evidence="1" type="ORF">G0027_15640</name>
</gene>
<protein>
    <submittedName>
        <fullName evidence="1">DUF3240 domain-containing protein</fullName>
    </submittedName>
</protein>
<dbReference type="Gene3D" id="3.30.70.120">
    <property type="match status" value="1"/>
</dbReference>
<reference evidence="1 2" key="1">
    <citation type="submission" date="2020-02" db="EMBL/GenBank/DDBJ databases">
        <title>Tigecycline-resistant Acinetobacter species from pigs and migratory birds.</title>
        <authorList>
            <person name="Chen C."/>
            <person name="Sun J."/>
            <person name="Liao X.-P."/>
            <person name="Liu Y.-H."/>
        </authorList>
    </citation>
    <scope>NUCLEOTIDE SEQUENCE [LARGE SCALE GENOMIC DNA]</scope>
    <source>
        <strain evidence="1 2">C15_T</strain>
        <plasmid evidence="1 2">pC15-1</plasmid>
    </source>
</reference>
<dbReference type="InterPro" id="IPR011322">
    <property type="entry name" value="N-reg_PII-like_a/b"/>
</dbReference>
<dbReference type="GeneID" id="64223882"/>
<evidence type="ECO:0000313" key="2">
    <source>
        <dbReference type="Proteomes" id="UP000593812"/>
    </source>
</evidence>
<dbReference type="EMBL" id="CP048655">
    <property type="protein sequence ID" value="QOW44262.1"/>
    <property type="molecule type" value="Genomic_DNA"/>
</dbReference>
<evidence type="ECO:0000313" key="1">
    <source>
        <dbReference type="EMBL" id="QOW44262.1"/>
    </source>
</evidence>
<dbReference type="Pfam" id="PF11582">
    <property type="entry name" value="DUF3240"/>
    <property type="match status" value="1"/>
</dbReference>
<dbReference type="AlphaFoldDB" id="A0A7S6VSU1"/>
<keyword evidence="1" id="KW-0614">Plasmid</keyword>
<dbReference type="Proteomes" id="UP000593812">
    <property type="component" value="Plasmid pC15-1"/>
</dbReference>
<name>A0A7S6VSU1_9GAMM</name>
<sequence>MSEICQLSINVSSDIAEELMEHLWLIPELISGCTCVNAQGFGNRQHYRNVQEKIRGATERNLILLIVQHESVSLVLAHIQQKFKSSDCFYWVIPTLISGYMSQGALD</sequence>
<accession>A0A7S6VSU1</accession>
<proteinExistence type="predicted"/>